<proteinExistence type="predicted"/>
<evidence type="ECO:0000256" key="1">
    <source>
        <dbReference type="SAM" id="MobiDB-lite"/>
    </source>
</evidence>
<keyword evidence="3" id="KW-1185">Reference proteome</keyword>
<sequence>MDVTDDHYDSVAAENEEGKFDVEDKEEKKNDDDDSPTVEETYEVTTTKPTEQIAISAIKFRSNLTKLMLSKSDVFQQ</sequence>
<evidence type="ECO:0000313" key="2">
    <source>
        <dbReference type="EMBL" id="KAF7382613.1"/>
    </source>
</evidence>
<name>A0A834J6H7_VESGE</name>
<reference evidence="2" key="1">
    <citation type="journal article" date="2020" name="G3 (Bethesda)">
        <title>High-Quality Assemblies for Three Invasive Social Wasps from the &lt;i&gt;Vespula&lt;/i&gt; Genus.</title>
        <authorList>
            <person name="Harrop T.W.R."/>
            <person name="Guhlin J."/>
            <person name="McLaughlin G.M."/>
            <person name="Permina E."/>
            <person name="Stockwell P."/>
            <person name="Gilligan J."/>
            <person name="Le Lec M.F."/>
            <person name="Gruber M.A.M."/>
            <person name="Quinn O."/>
            <person name="Lovegrove M."/>
            <person name="Duncan E.J."/>
            <person name="Remnant E.J."/>
            <person name="Van Eeckhoven J."/>
            <person name="Graham B."/>
            <person name="Knapp R.A."/>
            <person name="Langford K.W."/>
            <person name="Kronenberg Z."/>
            <person name="Press M.O."/>
            <person name="Eacker S.M."/>
            <person name="Wilson-Rankin E.E."/>
            <person name="Purcell J."/>
            <person name="Lester P.J."/>
            <person name="Dearden P.K."/>
        </authorList>
    </citation>
    <scope>NUCLEOTIDE SEQUENCE</scope>
    <source>
        <strain evidence="2">Linc-1</strain>
    </source>
</reference>
<feature type="compositionally biased region" description="Acidic residues" evidence="1">
    <location>
        <begin position="32"/>
        <end position="42"/>
    </location>
</feature>
<comment type="caution">
    <text evidence="2">The sequence shown here is derived from an EMBL/GenBank/DDBJ whole genome shotgun (WGS) entry which is preliminary data.</text>
</comment>
<organism evidence="2 3">
    <name type="scientific">Vespula germanica</name>
    <name type="common">German yellow jacket</name>
    <name type="synonym">Paravespula germanica</name>
    <dbReference type="NCBI Taxonomy" id="30212"/>
    <lineage>
        <taxon>Eukaryota</taxon>
        <taxon>Metazoa</taxon>
        <taxon>Ecdysozoa</taxon>
        <taxon>Arthropoda</taxon>
        <taxon>Hexapoda</taxon>
        <taxon>Insecta</taxon>
        <taxon>Pterygota</taxon>
        <taxon>Neoptera</taxon>
        <taxon>Endopterygota</taxon>
        <taxon>Hymenoptera</taxon>
        <taxon>Apocrita</taxon>
        <taxon>Aculeata</taxon>
        <taxon>Vespoidea</taxon>
        <taxon>Vespidae</taxon>
        <taxon>Vespinae</taxon>
        <taxon>Vespula</taxon>
    </lineage>
</organism>
<dbReference type="AlphaFoldDB" id="A0A834J6H7"/>
<evidence type="ECO:0000313" key="3">
    <source>
        <dbReference type="Proteomes" id="UP000617340"/>
    </source>
</evidence>
<dbReference type="Proteomes" id="UP000617340">
    <property type="component" value="Unassembled WGS sequence"/>
</dbReference>
<feature type="region of interest" description="Disordered" evidence="1">
    <location>
        <begin position="1"/>
        <end position="46"/>
    </location>
</feature>
<accession>A0A834J6H7</accession>
<dbReference type="EMBL" id="JACSDZ010000020">
    <property type="protein sequence ID" value="KAF7382613.1"/>
    <property type="molecule type" value="Genomic_DNA"/>
</dbReference>
<feature type="compositionally biased region" description="Basic and acidic residues" evidence="1">
    <location>
        <begin position="16"/>
        <end position="31"/>
    </location>
</feature>
<gene>
    <name evidence="2" type="ORF">HZH68_015532</name>
</gene>
<protein>
    <submittedName>
        <fullName evidence="2">Uncharacterized protein</fullName>
    </submittedName>
</protein>